<keyword evidence="2" id="KW-0812">Transmembrane</keyword>
<name>A0A7I9V7C7_9ACTN</name>
<feature type="region of interest" description="Disordered" evidence="1">
    <location>
        <begin position="1"/>
        <end position="63"/>
    </location>
</feature>
<feature type="region of interest" description="Disordered" evidence="1">
    <location>
        <begin position="122"/>
        <end position="143"/>
    </location>
</feature>
<organism evidence="3 4">
    <name type="scientific">Gordonia spumicola</name>
    <dbReference type="NCBI Taxonomy" id="589161"/>
    <lineage>
        <taxon>Bacteria</taxon>
        <taxon>Bacillati</taxon>
        <taxon>Actinomycetota</taxon>
        <taxon>Actinomycetes</taxon>
        <taxon>Mycobacteriales</taxon>
        <taxon>Gordoniaceae</taxon>
        <taxon>Gordonia</taxon>
    </lineage>
</organism>
<evidence type="ECO:0000313" key="4">
    <source>
        <dbReference type="Proteomes" id="UP000444960"/>
    </source>
</evidence>
<dbReference type="EMBL" id="BJOV01000003">
    <property type="protein sequence ID" value="GEE01288.1"/>
    <property type="molecule type" value="Genomic_DNA"/>
</dbReference>
<dbReference type="OrthoDB" id="4803588at2"/>
<feature type="compositionally biased region" description="Low complexity" evidence="1">
    <location>
        <begin position="123"/>
        <end position="140"/>
    </location>
</feature>
<feature type="transmembrane region" description="Helical" evidence="2">
    <location>
        <begin position="94"/>
        <end position="114"/>
    </location>
</feature>
<reference evidence="4" key="1">
    <citation type="submission" date="2019-06" db="EMBL/GenBank/DDBJ databases">
        <title>Gordonia isolated from sludge of a wastewater treatment plant.</title>
        <authorList>
            <person name="Tamura T."/>
            <person name="Aoyama K."/>
            <person name="Kang Y."/>
            <person name="Saito S."/>
            <person name="Akiyama N."/>
            <person name="Yazawa K."/>
            <person name="Gonoi T."/>
            <person name="Mikami Y."/>
        </authorList>
    </citation>
    <scope>NUCLEOTIDE SEQUENCE [LARGE SCALE GENOMIC DNA]</scope>
    <source>
        <strain evidence="4">NBRC 107696</strain>
    </source>
</reference>
<evidence type="ECO:0000256" key="1">
    <source>
        <dbReference type="SAM" id="MobiDB-lite"/>
    </source>
</evidence>
<comment type="caution">
    <text evidence="3">The sequence shown here is derived from an EMBL/GenBank/DDBJ whole genome shotgun (WGS) entry which is preliminary data.</text>
</comment>
<proteinExistence type="predicted"/>
<evidence type="ECO:0000256" key="2">
    <source>
        <dbReference type="SAM" id="Phobius"/>
    </source>
</evidence>
<feature type="compositionally biased region" description="Polar residues" evidence="1">
    <location>
        <begin position="25"/>
        <end position="42"/>
    </location>
</feature>
<keyword evidence="4" id="KW-1185">Reference proteome</keyword>
<dbReference type="Proteomes" id="UP000444960">
    <property type="component" value="Unassembled WGS sequence"/>
</dbReference>
<protein>
    <submittedName>
        <fullName evidence="3">Uncharacterized protein</fullName>
    </submittedName>
</protein>
<gene>
    <name evidence="3" type="ORF">nbrc107696_17340</name>
</gene>
<keyword evidence="2" id="KW-0472">Membrane</keyword>
<evidence type="ECO:0000313" key="3">
    <source>
        <dbReference type="EMBL" id="GEE01288.1"/>
    </source>
</evidence>
<sequence>MSTPGRPDGGVNPFSETMHRGIDSNEVSLDKNSTAQVTNPSYAATGHYPTGGIPQPDQYTQPSQEQYAYQQYPMSGGFAPYPPQQRQSSAMRGVLIGLTIACIVALGVGCVVVWKKVSEKTSDTTSQTTAAQQATGPTTTLSTAHVDPETKAQTDLASAAAADTSYMRSNYNNRWTAQISAKQPGLYAEGRTWDNAAIYNEYVSMKQRYPNVRLLRSSEWPVFSITNWWIIVSAQSFPTPSSALNWCVSQSLDKDHCFAKFISSSSGPEGSTLYQR</sequence>
<keyword evidence="2" id="KW-1133">Transmembrane helix</keyword>
<accession>A0A7I9V7C7</accession>
<dbReference type="AlphaFoldDB" id="A0A7I9V7C7"/>
<dbReference type="RefSeq" id="WP_161895101.1">
    <property type="nucleotide sequence ID" value="NZ_BJOV01000003.1"/>
</dbReference>